<evidence type="ECO:0000313" key="1">
    <source>
        <dbReference type="EMBL" id="KZN05040.1"/>
    </source>
</evidence>
<evidence type="ECO:0008006" key="4">
    <source>
        <dbReference type="Google" id="ProtNLM"/>
    </source>
</evidence>
<dbReference type="Proteomes" id="UP000077755">
    <property type="component" value="Chromosome 2"/>
</dbReference>
<dbReference type="EMBL" id="CP093344">
    <property type="protein sequence ID" value="WOG87386.1"/>
    <property type="molecule type" value="Genomic_DNA"/>
</dbReference>
<gene>
    <name evidence="1" type="ORF">DCAR_005877</name>
    <name evidence="2" type="ORF">DCAR_0206610</name>
</gene>
<reference evidence="1" key="1">
    <citation type="journal article" date="2016" name="Nat. Genet.">
        <title>A high-quality carrot genome assembly provides new insights into carotenoid accumulation and asterid genome evolution.</title>
        <authorList>
            <person name="Iorizzo M."/>
            <person name="Ellison S."/>
            <person name="Senalik D."/>
            <person name="Zeng P."/>
            <person name="Satapoomin P."/>
            <person name="Huang J."/>
            <person name="Bowman M."/>
            <person name="Iovene M."/>
            <person name="Sanseverino W."/>
            <person name="Cavagnaro P."/>
            <person name="Yildiz M."/>
            <person name="Macko-Podgorni A."/>
            <person name="Moranska E."/>
            <person name="Grzebelus E."/>
            <person name="Grzebelus D."/>
            <person name="Ashrafi H."/>
            <person name="Zheng Z."/>
            <person name="Cheng S."/>
            <person name="Spooner D."/>
            <person name="Van Deynze A."/>
            <person name="Simon P."/>
        </authorList>
    </citation>
    <scope>NUCLEOTIDE SEQUENCE [LARGE SCALE GENOMIC DNA]</scope>
    <source>
        <tissue evidence="1">Leaf</tissue>
    </source>
</reference>
<reference evidence="2" key="2">
    <citation type="submission" date="2022-03" db="EMBL/GenBank/DDBJ databases">
        <title>Draft title - Genomic analysis of global carrot germplasm unveils the trajectory of domestication and the origin of high carotenoid orange carrot.</title>
        <authorList>
            <person name="Iorizzo M."/>
            <person name="Ellison S."/>
            <person name="Senalik D."/>
            <person name="Macko-Podgorni A."/>
            <person name="Grzebelus D."/>
            <person name="Bostan H."/>
            <person name="Rolling W."/>
            <person name="Curaba J."/>
            <person name="Simon P."/>
        </authorList>
    </citation>
    <scope>NUCLEOTIDE SEQUENCE</scope>
    <source>
        <tissue evidence="2">Leaf</tissue>
    </source>
</reference>
<proteinExistence type="predicted"/>
<dbReference type="Gramene" id="KZN05040">
    <property type="protein sequence ID" value="KZN05040"/>
    <property type="gene ID" value="DCAR_005877"/>
</dbReference>
<evidence type="ECO:0000313" key="2">
    <source>
        <dbReference type="EMBL" id="WOG87386.1"/>
    </source>
</evidence>
<protein>
    <recommendedName>
        <fullName evidence="4">RNase H type-1 domain-containing protein</fullName>
    </recommendedName>
</protein>
<name>A0A166DBA9_DAUCS</name>
<sequence>MEYIWEVLEKDYIKINVHCIISEVPMPNGNTVGVASIIRNDKGGMLWGALGTLTNSNEEQAILTALQAVCIHAVRNEWNLVHLETVNRCVYDTLHLQEEIMLDEDQLEVYSLFNTWHANSYKRKGKGKDAAGIQLQQQWVTLSGSHPFVG</sequence>
<evidence type="ECO:0000313" key="3">
    <source>
        <dbReference type="Proteomes" id="UP000077755"/>
    </source>
</evidence>
<dbReference type="EMBL" id="LNRQ01000002">
    <property type="protein sequence ID" value="KZN05040.1"/>
    <property type="molecule type" value="Genomic_DNA"/>
</dbReference>
<organism evidence="1">
    <name type="scientific">Daucus carota subsp. sativus</name>
    <name type="common">Carrot</name>
    <dbReference type="NCBI Taxonomy" id="79200"/>
    <lineage>
        <taxon>Eukaryota</taxon>
        <taxon>Viridiplantae</taxon>
        <taxon>Streptophyta</taxon>
        <taxon>Embryophyta</taxon>
        <taxon>Tracheophyta</taxon>
        <taxon>Spermatophyta</taxon>
        <taxon>Magnoliopsida</taxon>
        <taxon>eudicotyledons</taxon>
        <taxon>Gunneridae</taxon>
        <taxon>Pentapetalae</taxon>
        <taxon>asterids</taxon>
        <taxon>campanulids</taxon>
        <taxon>Apiales</taxon>
        <taxon>Apiaceae</taxon>
        <taxon>Apioideae</taxon>
        <taxon>Scandiceae</taxon>
        <taxon>Daucinae</taxon>
        <taxon>Daucus</taxon>
        <taxon>Daucus sect. Daucus</taxon>
    </lineage>
</organism>
<dbReference type="AlphaFoldDB" id="A0A166DBA9"/>
<accession>A0A166DBA9</accession>
<keyword evidence="3" id="KW-1185">Reference proteome</keyword>